<dbReference type="Proteomes" id="UP000326939">
    <property type="component" value="Chromosome 16"/>
</dbReference>
<feature type="domain" description="Knl1 C-terminal RWD" evidence="2">
    <location>
        <begin position="1135"/>
        <end position="1287"/>
    </location>
</feature>
<feature type="compositionally biased region" description="Polar residues" evidence="1">
    <location>
        <begin position="894"/>
        <end position="907"/>
    </location>
</feature>
<evidence type="ECO:0000256" key="1">
    <source>
        <dbReference type="SAM" id="MobiDB-lite"/>
    </source>
</evidence>
<feature type="compositionally biased region" description="Polar residues" evidence="1">
    <location>
        <begin position="1"/>
        <end position="16"/>
    </location>
</feature>
<sequence length="1401" mass="155385">MASNPAITEDPSQNSNTDEETIALRKKRSRRVSFADREITSVHIFNRDDEYETPPDPPSTKSPLSDTDDEVRAFFGDLADSDDSKEISSPIGAGDDDNDNDYSINSRKSFFRPVESPSPGNSSIVGSASCNDEDNFFGPVSASFIRAGRLSDSGASDCNLDVTMDSTAFSMHYRSLVRSMSGEEFKTPTEFRVAAEEKTPSNITTPSDPGSSMVLTKDKKVISQNVSGFVQGSGGRDSNDMSLVGENLKSYDYGKLSPGLEALLSEAMKDPQAASGFPSDSSNVKLLERSEVSMFDVNESSRMDRKDCKDKEVGKFDMLDISTKGVSVASMELDEANVISVSTNADQCSTPARIQGVAADAFTHHQVQSPTQLNKVQTGDQLGGVQMPNQMSKIRTPNQTSIVQTPNQMSKGKIPNQMSKLQTPNQMMPVNKDYSKAAIAMDVELLAASMDTQVLKLDSLKKHESGQHSANILKDHYFEDRRNKYNTDHNSYQQQSSMSSLSAKRRQQIFLDASNSCRQLSYATPSPKQPDSFLSKAHLKSSGIQPSPLVSSLKDRIEMSKLRLSKFISSATSFNSVVEENNKADTTSKQVHVPVMNLEKCLSSIDPKDRDHERLGLRNIVGYGTVPLSDVDHERLSLRNIVGYGTVPLSDVDNLTNSGGTVSLSEDGESLMHMSTCILSKEKEVRPHVLAEKSMDRTSVIPESASSSVEIKVDFANLMKTTNASDIFVSPPLKVLDKGLSSPIQHQESLSGDMMQQLTFDELVSVGFNQDKNSVGNVSISAHATAVTDELLSWFAERKPQSGSLDINYSEDSSQAKWVDDRQSYLQNKHSASKSPMNFQTPMRERDVSNIHSVKPDRNILIVAPDLRHSEEELPGERNKFSLRTPASVFSSKNVNGSSLKDIQSSSGRKRRVREPILEDAEHAEDIGRIKRSPENRNPHSDTESMLERSNGSINDREMIIDDLTVKHWTDISLKFSGDTKQLLSPSIYKLNIKVIGVLQDILVNLQKVKKFEMLCSQIQPQANHLPANTVFLLVLQKTCNLSSEVRNKRIDETRSVLSKLVFERARLQLMSAKHEKLLKRAQHLSSAIQESKVLKSNSIWHPSVPGEVDVNLQNLCMDKNGRKIEDSNEKVITMRHESEALDRNIKSLTKSFHSFYKMKGEPSCGETIALVNDHLKRRTSCRFICKDLQLWEVEDLRSRNGQLNILLNYHGFISQRFTINAAPTRNISIANQLNHTSIMKIFPNMDACVAFSYALNSETTKKYAGSKILAQQTQVTSSLLHNLLDVIEEVQQAQIEIRNLVKTSFSSPSVDKLDLLLCFIDFNTGWKVIVTLDMTCLNCGVYPSAAVPYQLQASANGTHKLLPESLSTQVKAAVDNLRIGFSRIARLCKCISQVVQSLST</sequence>
<evidence type="ECO:0000313" key="4">
    <source>
        <dbReference type="Proteomes" id="UP000326939"/>
    </source>
</evidence>
<organism evidence="3 4">
    <name type="scientific">Salix brachista</name>
    <dbReference type="NCBI Taxonomy" id="2182728"/>
    <lineage>
        <taxon>Eukaryota</taxon>
        <taxon>Viridiplantae</taxon>
        <taxon>Streptophyta</taxon>
        <taxon>Embryophyta</taxon>
        <taxon>Tracheophyta</taxon>
        <taxon>Spermatophyta</taxon>
        <taxon>Magnoliopsida</taxon>
        <taxon>eudicotyledons</taxon>
        <taxon>Gunneridae</taxon>
        <taxon>Pentapetalae</taxon>
        <taxon>rosids</taxon>
        <taxon>fabids</taxon>
        <taxon>Malpighiales</taxon>
        <taxon>Salicaceae</taxon>
        <taxon>Saliceae</taxon>
        <taxon>Salix</taxon>
    </lineage>
</organism>
<dbReference type="PANTHER" id="PTHR35707">
    <property type="entry name" value="OS06G0608100 PROTEIN"/>
    <property type="match status" value="1"/>
</dbReference>
<evidence type="ECO:0000313" key="3">
    <source>
        <dbReference type="EMBL" id="KAB5520834.1"/>
    </source>
</evidence>
<proteinExistence type="predicted"/>
<name>A0A5N5JS26_9ROSI</name>
<comment type="caution">
    <text evidence="3">The sequence shown here is derived from an EMBL/GenBank/DDBJ whole genome shotgun (WGS) entry which is preliminary data.</text>
</comment>
<reference evidence="4" key="1">
    <citation type="journal article" date="2019" name="Gigascience">
        <title>De novo genome assembly of the endangered Acer yangbiense, a plant species with extremely small populations endemic to Yunnan Province, China.</title>
        <authorList>
            <person name="Yang J."/>
            <person name="Wariss H.M."/>
            <person name="Tao L."/>
            <person name="Zhang R."/>
            <person name="Yun Q."/>
            <person name="Hollingsworth P."/>
            <person name="Dao Z."/>
            <person name="Luo G."/>
            <person name="Guo H."/>
            <person name="Ma Y."/>
            <person name="Sun W."/>
        </authorList>
    </citation>
    <scope>NUCLEOTIDE SEQUENCE [LARGE SCALE GENOMIC DNA]</scope>
    <source>
        <strain evidence="4">cv. br00</strain>
    </source>
</reference>
<dbReference type="PANTHER" id="PTHR35707:SF1">
    <property type="entry name" value="SPC7 KINETOCHORE PROTEIN DOMAIN-CONTAINING PROTEIN"/>
    <property type="match status" value="1"/>
</dbReference>
<dbReference type="EMBL" id="VDCV01000016">
    <property type="protein sequence ID" value="KAB5520834.1"/>
    <property type="molecule type" value="Genomic_DNA"/>
</dbReference>
<feature type="region of interest" description="Disordered" evidence="1">
    <location>
        <begin position="43"/>
        <end position="105"/>
    </location>
</feature>
<dbReference type="InterPro" id="IPR040850">
    <property type="entry name" value="Knl1_RWD_C"/>
</dbReference>
<accession>A0A5N5JS26</accession>
<feature type="compositionally biased region" description="Basic and acidic residues" evidence="1">
    <location>
        <begin position="914"/>
        <end position="947"/>
    </location>
</feature>
<feature type="region of interest" description="Disordered" evidence="1">
    <location>
        <begin position="894"/>
        <end position="952"/>
    </location>
</feature>
<keyword evidence="4" id="KW-1185">Reference proteome</keyword>
<evidence type="ECO:0000259" key="2">
    <source>
        <dbReference type="Pfam" id="PF18210"/>
    </source>
</evidence>
<gene>
    <name evidence="3" type="ORF">DKX38_025153</name>
</gene>
<protein>
    <recommendedName>
        <fullName evidence="2">Knl1 C-terminal RWD domain-containing protein</fullName>
    </recommendedName>
</protein>
<feature type="region of interest" description="Disordered" evidence="1">
    <location>
        <begin position="1"/>
        <end position="30"/>
    </location>
</feature>
<dbReference type="Pfam" id="PF18210">
    <property type="entry name" value="Knl1_RWD_C"/>
    <property type="match status" value="1"/>
</dbReference>